<evidence type="ECO:0000256" key="4">
    <source>
        <dbReference type="RuleBase" id="RU362116"/>
    </source>
</evidence>
<dbReference type="RefSeq" id="WP_211864152.1">
    <property type="nucleotide sequence ID" value="NZ_JAAEDM010000087.1"/>
</dbReference>
<evidence type="ECO:0000259" key="6">
    <source>
        <dbReference type="Pfam" id="PF06429"/>
    </source>
</evidence>
<evidence type="ECO:0000313" key="8">
    <source>
        <dbReference type="EMBL" id="MBR0673750.1"/>
    </source>
</evidence>
<evidence type="ECO:0000256" key="1">
    <source>
        <dbReference type="ARBA" id="ARBA00004117"/>
    </source>
</evidence>
<comment type="subunit">
    <text evidence="4">The basal body constitutes a major portion of the flagellar organelle and consists of five rings (E,L,P,S, and M) mounted on a central rod. The rod consists of about 26 subunits of FlgG in the distal portion, and FlgB, FlgC and FlgF are thought to build up the proximal portion of the rod with about 6 subunits each.</text>
</comment>
<dbReference type="InterPro" id="IPR010930">
    <property type="entry name" value="Flg_bb/hook_C_dom"/>
</dbReference>
<dbReference type="Pfam" id="PF22692">
    <property type="entry name" value="LlgE_F_G_D1"/>
    <property type="match status" value="1"/>
</dbReference>
<dbReference type="Pfam" id="PF06429">
    <property type="entry name" value="Flg_bbr_C"/>
    <property type="match status" value="1"/>
</dbReference>
<dbReference type="InterPro" id="IPR012836">
    <property type="entry name" value="FlgF"/>
</dbReference>
<sequence length="247" mass="27162">MDSPGYIILSRLTLQSRATQVLAHNVANADTPGFRALRPVFADFVARQDPGGTPPGGRQTHFVQDRATWREMQTGPMQVTGNPLDLALTGDGFFAVETPRGERFTRAGRFTIGDAGRIVDMDGNPLLNVEGEPIAVAPNDTRIEVQGDGTIRSENGVLGRVRVVRFDSVQALRAEGDRLFDAVGEQPQPLDRPAIRQGVLEGSNVQPIVEMTRLTAELREFQFAAQFAEREGERLSTAVERILRRRS</sequence>
<protein>
    <recommendedName>
        <fullName evidence="4">Flagellar basal-body rod protein FlgF</fullName>
    </recommendedName>
</protein>
<keyword evidence="8" id="KW-0966">Cell projection</keyword>
<feature type="domain" description="Flagellar basal body rod protein N-terminal" evidence="5">
    <location>
        <begin position="9"/>
        <end position="35"/>
    </location>
</feature>
<evidence type="ECO:0000256" key="3">
    <source>
        <dbReference type="ARBA" id="ARBA00023143"/>
    </source>
</evidence>
<keyword evidence="9" id="KW-1185">Reference proteome</keyword>
<organism evidence="8 9">
    <name type="scientific">Neoroseomonas soli</name>
    <dbReference type="NCBI Taxonomy" id="1081025"/>
    <lineage>
        <taxon>Bacteria</taxon>
        <taxon>Pseudomonadati</taxon>
        <taxon>Pseudomonadota</taxon>
        <taxon>Alphaproteobacteria</taxon>
        <taxon>Acetobacterales</taxon>
        <taxon>Acetobacteraceae</taxon>
        <taxon>Neoroseomonas</taxon>
    </lineage>
</organism>
<dbReference type="InterPro" id="IPR053967">
    <property type="entry name" value="LlgE_F_G-like_D1"/>
</dbReference>
<dbReference type="NCBIfam" id="TIGR02490">
    <property type="entry name" value="flgF"/>
    <property type="match status" value="1"/>
</dbReference>
<reference evidence="8" key="1">
    <citation type="submission" date="2020-01" db="EMBL/GenBank/DDBJ databases">
        <authorList>
            <person name="Rat A."/>
        </authorList>
    </citation>
    <scope>NUCLEOTIDE SEQUENCE</scope>
    <source>
        <strain evidence="8">LMG 31231</strain>
    </source>
</reference>
<comment type="caution">
    <text evidence="8">The sequence shown here is derived from an EMBL/GenBank/DDBJ whole genome shotgun (WGS) entry which is preliminary data.</text>
</comment>
<dbReference type="SUPFAM" id="SSF117143">
    <property type="entry name" value="Flagellar hook protein flgE"/>
    <property type="match status" value="1"/>
</dbReference>
<dbReference type="InterPro" id="IPR020013">
    <property type="entry name" value="Flagellar_FlgE/F/G"/>
</dbReference>
<accession>A0A9X9X2X1</accession>
<dbReference type="NCBIfam" id="TIGR03506">
    <property type="entry name" value="FlgEFG_subfam"/>
    <property type="match status" value="1"/>
</dbReference>
<feature type="domain" description="Flagellar hook protein FlgE/F/G-like D1" evidence="7">
    <location>
        <begin position="87"/>
        <end position="151"/>
    </location>
</feature>
<dbReference type="PANTHER" id="PTHR30435:SF19">
    <property type="entry name" value="FLAGELLAR BASAL-BODY ROD PROTEIN FLGG"/>
    <property type="match status" value="1"/>
</dbReference>
<evidence type="ECO:0000259" key="7">
    <source>
        <dbReference type="Pfam" id="PF22692"/>
    </source>
</evidence>
<reference evidence="8" key="2">
    <citation type="journal article" date="2021" name="Syst. Appl. Microbiol.">
        <title>Roseomonas hellenica sp. nov., isolated from roots of wild-growing Alkanna tinctoria.</title>
        <authorList>
            <person name="Rat A."/>
            <person name="Naranjo H.D."/>
            <person name="Lebbe L."/>
            <person name="Cnockaert M."/>
            <person name="Krigas N."/>
            <person name="Grigoriadou K."/>
            <person name="Maloupa E."/>
            <person name="Willems A."/>
        </authorList>
    </citation>
    <scope>NUCLEOTIDE SEQUENCE</scope>
    <source>
        <strain evidence="8">LMG 31231</strain>
    </source>
</reference>
<dbReference type="PANTHER" id="PTHR30435">
    <property type="entry name" value="FLAGELLAR PROTEIN"/>
    <property type="match status" value="1"/>
</dbReference>
<dbReference type="GO" id="GO:0030694">
    <property type="term" value="C:bacterial-type flagellum basal body, rod"/>
    <property type="evidence" value="ECO:0007669"/>
    <property type="project" value="UniProtKB-UniRule"/>
</dbReference>
<dbReference type="EMBL" id="JAAEDM010000087">
    <property type="protein sequence ID" value="MBR0673750.1"/>
    <property type="molecule type" value="Genomic_DNA"/>
</dbReference>
<name>A0A9X9X2X1_9PROT</name>
<dbReference type="AlphaFoldDB" id="A0A9X9X2X1"/>
<keyword evidence="8" id="KW-0969">Cilium</keyword>
<dbReference type="GO" id="GO:0071978">
    <property type="term" value="P:bacterial-type flagellum-dependent swarming motility"/>
    <property type="evidence" value="ECO:0007669"/>
    <property type="project" value="TreeGrafter"/>
</dbReference>
<proteinExistence type="inferred from homology"/>
<keyword evidence="8" id="KW-0282">Flagellum</keyword>
<dbReference type="Pfam" id="PF00460">
    <property type="entry name" value="Flg_bb_rod"/>
    <property type="match status" value="1"/>
</dbReference>
<comment type="similarity">
    <text evidence="2 4">Belongs to the flagella basal body rod proteins family.</text>
</comment>
<evidence type="ECO:0000256" key="2">
    <source>
        <dbReference type="ARBA" id="ARBA00009677"/>
    </source>
</evidence>
<evidence type="ECO:0000259" key="5">
    <source>
        <dbReference type="Pfam" id="PF00460"/>
    </source>
</evidence>
<dbReference type="Proteomes" id="UP001138751">
    <property type="component" value="Unassembled WGS sequence"/>
</dbReference>
<dbReference type="InterPro" id="IPR001444">
    <property type="entry name" value="Flag_bb_rod_N"/>
</dbReference>
<gene>
    <name evidence="8" type="primary">flgF</name>
    <name evidence="8" type="ORF">GXW76_21430</name>
</gene>
<evidence type="ECO:0000313" key="9">
    <source>
        <dbReference type="Proteomes" id="UP001138751"/>
    </source>
</evidence>
<feature type="domain" description="Flagellar basal-body/hook protein C-terminal" evidence="6">
    <location>
        <begin position="196"/>
        <end position="238"/>
    </location>
</feature>
<keyword evidence="3 4" id="KW-0975">Bacterial flagellum</keyword>
<comment type="subcellular location">
    <subcellularLocation>
        <location evidence="1 4">Bacterial flagellum basal body</location>
    </subcellularLocation>
</comment>
<dbReference type="InterPro" id="IPR037925">
    <property type="entry name" value="FlgE/F/G-like"/>
</dbReference>